<feature type="domain" description="F-box" evidence="1">
    <location>
        <begin position="62"/>
        <end position="102"/>
    </location>
</feature>
<sequence>MFLQRLYHSFVAAAPPRLVPSQSNKLKVDPPPPPQSTTRLGPIFTIASLAHTHSQCRMFSDMSLDLLLEIMGWCGPHDLVAVQDVCRTLRSLLLNNRYVWRLARANLGLGFPLPIAAPSEEWFVRYALGSGPCTVCRRPTQELPYSYSLGIRICSVSCSYYLLRVCPGEVDEYIA</sequence>
<dbReference type="SUPFAM" id="SSF81383">
    <property type="entry name" value="F-box domain"/>
    <property type="match status" value="1"/>
</dbReference>
<dbReference type="Gene3D" id="1.20.1280.50">
    <property type="match status" value="1"/>
</dbReference>
<evidence type="ECO:0000313" key="3">
    <source>
        <dbReference type="Proteomes" id="UP001218188"/>
    </source>
</evidence>
<dbReference type="SMART" id="SM00256">
    <property type="entry name" value="FBOX"/>
    <property type="match status" value="1"/>
</dbReference>
<reference evidence="2" key="1">
    <citation type="submission" date="2023-03" db="EMBL/GenBank/DDBJ databases">
        <title>Massive genome expansion in bonnet fungi (Mycena s.s.) driven by repeated elements and novel gene families across ecological guilds.</title>
        <authorList>
            <consortium name="Lawrence Berkeley National Laboratory"/>
            <person name="Harder C.B."/>
            <person name="Miyauchi S."/>
            <person name="Viragh M."/>
            <person name="Kuo A."/>
            <person name="Thoen E."/>
            <person name="Andreopoulos B."/>
            <person name="Lu D."/>
            <person name="Skrede I."/>
            <person name="Drula E."/>
            <person name="Henrissat B."/>
            <person name="Morin E."/>
            <person name="Kohler A."/>
            <person name="Barry K."/>
            <person name="LaButti K."/>
            <person name="Morin E."/>
            <person name="Salamov A."/>
            <person name="Lipzen A."/>
            <person name="Mereny Z."/>
            <person name="Hegedus B."/>
            <person name="Baldrian P."/>
            <person name="Stursova M."/>
            <person name="Weitz H."/>
            <person name="Taylor A."/>
            <person name="Grigoriev I.V."/>
            <person name="Nagy L.G."/>
            <person name="Martin F."/>
            <person name="Kauserud H."/>
        </authorList>
    </citation>
    <scope>NUCLEOTIDE SEQUENCE</scope>
    <source>
        <strain evidence="2">CBHHK200</strain>
    </source>
</reference>
<dbReference type="AlphaFoldDB" id="A0AAD6TIA2"/>
<dbReference type="InterPro" id="IPR036047">
    <property type="entry name" value="F-box-like_dom_sf"/>
</dbReference>
<dbReference type="InterPro" id="IPR001810">
    <property type="entry name" value="F-box_dom"/>
</dbReference>
<protein>
    <recommendedName>
        <fullName evidence="1">F-box domain-containing protein</fullName>
    </recommendedName>
</protein>
<name>A0AAD6TIA2_9AGAR</name>
<evidence type="ECO:0000313" key="2">
    <source>
        <dbReference type="EMBL" id="KAJ7044733.1"/>
    </source>
</evidence>
<dbReference type="Pfam" id="PF00646">
    <property type="entry name" value="F-box"/>
    <property type="match status" value="1"/>
</dbReference>
<proteinExistence type="predicted"/>
<dbReference type="EMBL" id="JARJCM010000006">
    <property type="protein sequence ID" value="KAJ7044733.1"/>
    <property type="molecule type" value="Genomic_DNA"/>
</dbReference>
<accession>A0AAD6TIA2</accession>
<evidence type="ECO:0000259" key="1">
    <source>
        <dbReference type="SMART" id="SM00256"/>
    </source>
</evidence>
<comment type="caution">
    <text evidence="2">The sequence shown here is derived from an EMBL/GenBank/DDBJ whole genome shotgun (WGS) entry which is preliminary data.</text>
</comment>
<dbReference type="Proteomes" id="UP001218188">
    <property type="component" value="Unassembled WGS sequence"/>
</dbReference>
<keyword evidence="3" id="KW-1185">Reference proteome</keyword>
<gene>
    <name evidence="2" type="ORF">C8F04DRAFT_595547</name>
</gene>
<organism evidence="2 3">
    <name type="scientific">Mycena alexandri</name>
    <dbReference type="NCBI Taxonomy" id="1745969"/>
    <lineage>
        <taxon>Eukaryota</taxon>
        <taxon>Fungi</taxon>
        <taxon>Dikarya</taxon>
        <taxon>Basidiomycota</taxon>
        <taxon>Agaricomycotina</taxon>
        <taxon>Agaricomycetes</taxon>
        <taxon>Agaricomycetidae</taxon>
        <taxon>Agaricales</taxon>
        <taxon>Marasmiineae</taxon>
        <taxon>Mycenaceae</taxon>
        <taxon>Mycena</taxon>
    </lineage>
</organism>